<evidence type="ECO:0008006" key="4">
    <source>
        <dbReference type="Google" id="ProtNLM"/>
    </source>
</evidence>
<accession>A0AAN6V0B2</accession>
<evidence type="ECO:0000313" key="2">
    <source>
        <dbReference type="EMBL" id="KAK4142502.1"/>
    </source>
</evidence>
<keyword evidence="3" id="KW-1185">Reference proteome</keyword>
<dbReference type="AlphaFoldDB" id="A0AAN6V0B2"/>
<dbReference type="EMBL" id="MU853597">
    <property type="protein sequence ID" value="KAK4142502.1"/>
    <property type="molecule type" value="Genomic_DNA"/>
</dbReference>
<feature type="region of interest" description="Disordered" evidence="1">
    <location>
        <begin position="53"/>
        <end position="83"/>
    </location>
</feature>
<gene>
    <name evidence="2" type="ORF">C8A04DRAFT_13220</name>
</gene>
<dbReference type="RefSeq" id="XP_062635873.1">
    <property type="nucleotide sequence ID" value="XM_062777626.1"/>
</dbReference>
<dbReference type="PANTHER" id="PTHR38886:SF1">
    <property type="entry name" value="NACHT-NTPASE AND P-LOOP NTPASES N-TERMINAL DOMAIN-CONTAINING PROTEIN"/>
    <property type="match status" value="1"/>
</dbReference>
<dbReference type="Proteomes" id="UP001302676">
    <property type="component" value="Unassembled WGS sequence"/>
</dbReference>
<sequence>MASPISFGDAVAIAKIAYRIAHAFTQGSKSAPAEFREVENQLYSLSTALSALQDDNKNNNNNNKNAITDGTTPTGSSSTDTTPIDPSLAVILENCAETLKHLEKIVEKYGVVAPKGKSCNNSDGSAKSRFQKWSGELVKNYRKIAWTTEAGDLAALRSQLLVHTNSLNLVLGTILSSRTTRIEDNLKENSAMLHDIHVWWAQNLKDATVKGSASPDPASETAEVEEESSAVFFEVHGTSQLLCPRARVHDEWKEPGVTQLFVCACRSERHQGVEDLALSSLSFPIRRPGEISSWTLFKVLDKRTSQMVPVEIRNVKVADIALFEESFIQPLTDARARVMLQQGVSNQLAHLFADAAYIHAINLHSDLTGLGKSVDAVTFCVNHRKLRKDNVEGLQLLSYRQLSHQDSLRVSSSAVDHAELTIFYGGDAADITRSVVHVTRRLHAKLEDMRVELFVAHLQTPGPDEIVVLHLQATEVQCEVAVIPDADIIITRTRDGQHRLIVTSRNRCTVLAQILPTTFFTSPSHTPTFVAPTWLIQLEGAKRKVYHYPEGFRFLSFHSSSAEKMFELGRTAVLQGVEAEMEGGLPIRQK</sequence>
<proteinExistence type="predicted"/>
<dbReference type="GeneID" id="87814239"/>
<dbReference type="PANTHER" id="PTHR38886">
    <property type="entry name" value="SESA DOMAIN-CONTAINING PROTEIN"/>
    <property type="match status" value="1"/>
</dbReference>
<protein>
    <recommendedName>
        <fullName evidence="4">Fungal N-terminal domain-containing protein</fullName>
    </recommendedName>
</protein>
<evidence type="ECO:0000313" key="3">
    <source>
        <dbReference type="Proteomes" id="UP001302676"/>
    </source>
</evidence>
<name>A0AAN6V0B2_9PEZI</name>
<organism evidence="2 3">
    <name type="scientific">Dichotomopilus funicola</name>
    <dbReference type="NCBI Taxonomy" id="1934379"/>
    <lineage>
        <taxon>Eukaryota</taxon>
        <taxon>Fungi</taxon>
        <taxon>Dikarya</taxon>
        <taxon>Ascomycota</taxon>
        <taxon>Pezizomycotina</taxon>
        <taxon>Sordariomycetes</taxon>
        <taxon>Sordariomycetidae</taxon>
        <taxon>Sordariales</taxon>
        <taxon>Chaetomiaceae</taxon>
        <taxon>Dichotomopilus</taxon>
    </lineage>
</organism>
<reference evidence="2" key="2">
    <citation type="submission" date="2023-05" db="EMBL/GenBank/DDBJ databases">
        <authorList>
            <consortium name="Lawrence Berkeley National Laboratory"/>
            <person name="Steindorff A."/>
            <person name="Hensen N."/>
            <person name="Bonometti L."/>
            <person name="Westerberg I."/>
            <person name="Brannstrom I.O."/>
            <person name="Guillou S."/>
            <person name="Cros-Aarteil S."/>
            <person name="Calhoun S."/>
            <person name="Haridas S."/>
            <person name="Kuo A."/>
            <person name="Mondo S."/>
            <person name="Pangilinan J."/>
            <person name="Riley R."/>
            <person name="Labutti K."/>
            <person name="Andreopoulos B."/>
            <person name="Lipzen A."/>
            <person name="Chen C."/>
            <person name="Yanf M."/>
            <person name="Daum C."/>
            <person name="Ng V."/>
            <person name="Clum A."/>
            <person name="Ohm R."/>
            <person name="Martin F."/>
            <person name="Silar P."/>
            <person name="Natvig D."/>
            <person name="Lalanne C."/>
            <person name="Gautier V."/>
            <person name="Ament-Velasquez S.L."/>
            <person name="Kruys A."/>
            <person name="Hutchinson M.I."/>
            <person name="Powell A.J."/>
            <person name="Barry K."/>
            <person name="Miller A.N."/>
            <person name="Grigoriev I.V."/>
            <person name="Debuchy R."/>
            <person name="Gladieux P."/>
            <person name="Thoren M.H."/>
            <person name="Johannesson H."/>
        </authorList>
    </citation>
    <scope>NUCLEOTIDE SEQUENCE</scope>
    <source>
        <strain evidence="2">CBS 141.50</strain>
    </source>
</reference>
<reference evidence="2" key="1">
    <citation type="journal article" date="2023" name="Mol. Phylogenet. Evol.">
        <title>Genome-scale phylogeny and comparative genomics of the fungal order Sordariales.</title>
        <authorList>
            <person name="Hensen N."/>
            <person name="Bonometti L."/>
            <person name="Westerberg I."/>
            <person name="Brannstrom I.O."/>
            <person name="Guillou S."/>
            <person name="Cros-Aarteil S."/>
            <person name="Calhoun S."/>
            <person name="Haridas S."/>
            <person name="Kuo A."/>
            <person name="Mondo S."/>
            <person name="Pangilinan J."/>
            <person name="Riley R."/>
            <person name="LaButti K."/>
            <person name="Andreopoulos B."/>
            <person name="Lipzen A."/>
            <person name="Chen C."/>
            <person name="Yan M."/>
            <person name="Daum C."/>
            <person name="Ng V."/>
            <person name="Clum A."/>
            <person name="Steindorff A."/>
            <person name="Ohm R.A."/>
            <person name="Martin F."/>
            <person name="Silar P."/>
            <person name="Natvig D.O."/>
            <person name="Lalanne C."/>
            <person name="Gautier V."/>
            <person name="Ament-Velasquez S.L."/>
            <person name="Kruys A."/>
            <person name="Hutchinson M.I."/>
            <person name="Powell A.J."/>
            <person name="Barry K."/>
            <person name="Miller A.N."/>
            <person name="Grigoriev I.V."/>
            <person name="Debuchy R."/>
            <person name="Gladieux P."/>
            <person name="Hiltunen Thoren M."/>
            <person name="Johannesson H."/>
        </authorList>
    </citation>
    <scope>NUCLEOTIDE SEQUENCE</scope>
    <source>
        <strain evidence="2">CBS 141.50</strain>
    </source>
</reference>
<comment type="caution">
    <text evidence="2">The sequence shown here is derived from an EMBL/GenBank/DDBJ whole genome shotgun (WGS) entry which is preliminary data.</text>
</comment>
<evidence type="ECO:0000256" key="1">
    <source>
        <dbReference type="SAM" id="MobiDB-lite"/>
    </source>
</evidence>
<feature type="compositionally biased region" description="Low complexity" evidence="1">
    <location>
        <begin position="58"/>
        <end position="83"/>
    </location>
</feature>